<feature type="active site" evidence="5">
    <location>
        <position position="40"/>
    </location>
</feature>
<reference evidence="9" key="2">
    <citation type="submission" date="2007-04" db="EMBL/GenBank/DDBJ databases">
        <title>The genome of the human body louse.</title>
        <authorList>
            <consortium name="The Human Body Louse Genome Consortium"/>
            <person name="Kirkness E."/>
            <person name="Walenz B."/>
            <person name="Hass B."/>
            <person name="Bruggner R."/>
            <person name="Strausberg R."/>
        </authorList>
    </citation>
    <scope>NUCLEOTIDE SEQUENCE</scope>
    <source>
        <strain evidence="9">USDA</strain>
    </source>
</reference>
<evidence type="ECO:0000256" key="4">
    <source>
        <dbReference type="ARBA" id="ARBA00047645"/>
    </source>
</evidence>
<accession>E0VW38</accession>
<dbReference type="EMBL" id="AAZO01005740">
    <property type="status" value="NOT_ANNOTATED_CDS"/>
    <property type="molecule type" value="Genomic_DNA"/>
</dbReference>
<dbReference type="PANTHER" id="PTHR10029:SF3">
    <property type="entry name" value="ACYLPHOSPHATASE-RELATED"/>
    <property type="match status" value="1"/>
</dbReference>
<dbReference type="Pfam" id="PF00708">
    <property type="entry name" value="Acylphosphatase"/>
    <property type="match status" value="1"/>
</dbReference>
<dbReference type="eggNOG" id="KOG3360">
    <property type="taxonomic scope" value="Eukaryota"/>
</dbReference>
<dbReference type="FunFam" id="3.30.70.100:FF:000011">
    <property type="entry name" value="Acylphosphatase"/>
    <property type="match status" value="1"/>
</dbReference>
<dbReference type="InterPro" id="IPR017968">
    <property type="entry name" value="Acylphosphatase_CS"/>
</dbReference>
<dbReference type="InParanoid" id="E0VW38"/>
<protein>
    <recommendedName>
        <fullName evidence="2 5">Acylphosphatase</fullName>
        <ecNumber evidence="2 5">3.6.1.7</ecNumber>
    </recommendedName>
</protein>
<evidence type="ECO:0000259" key="8">
    <source>
        <dbReference type="PROSITE" id="PS51160"/>
    </source>
</evidence>
<evidence type="ECO:0000256" key="1">
    <source>
        <dbReference type="ARBA" id="ARBA00005614"/>
    </source>
</evidence>
<reference evidence="10" key="3">
    <citation type="submission" date="2021-02" db="UniProtKB">
        <authorList>
            <consortium name="EnsemblMetazoa"/>
        </authorList>
    </citation>
    <scope>IDENTIFICATION</scope>
    <source>
        <strain evidence="10">USDA</strain>
    </source>
</reference>
<keyword evidence="3 5" id="KW-0378">Hydrolase</keyword>
<evidence type="ECO:0000256" key="2">
    <source>
        <dbReference type="ARBA" id="ARBA00012150"/>
    </source>
</evidence>
<evidence type="ECO:0000256" key="7">
    <source>
        <dbReference type="RuleBase" id="RU004168"/>
    </source>
</evidence>
<dbReference type="VEuPathDB" id="VectorBase:PHUM473470"/>
<sequence>MSLKLLSVDFEIHGKVQGVYFRKHTQEQGNQLGVRGWCMNTTRGTVIGNLQGTPDKILKMKNWLSTKGSPKSKITKAYFSNEQSISEYTQNEFIIKK</sequence>
<dbReference type="PROSITE" id="PS00150">
    <property type="entry name" value="ACYLPHOSPHATASE_1"/>
    <property type="match status" value="1"/>
</dbReference>
<feature type="active site" evidence="5">
    <location>
        <position position="22"/>
    </location>
</feature>
<reference evidence="9" key="1">
    <citation type="submission" date="2007-04" db="EMBL/GenBank/DDBJ databases">
        <title>Annotation of Pediculus humanus corporis strain USDA.</title>
        <authorList>
            <person name="Kirkness E."/>
            <person name="Hannick L."/>
            <person name="Hass B."/>
            <person name="Bruggner R."/>
            <person name="Lawson D."/>
            <person name="Bidwell S."/>
            <person name="Joardar V."/>
            <person name="Caler E."/>
            <person name="Walenz B."/>
            <person name="Inman J."/>
            <person name="Schobel S."/>
            <person name="Galinsky K."/>
            <person name="Amedeo P."/>
            <person name="Strausberg R."/>
        </authorList>
    </citation>
    <scope>NUCLEOTIDE SEQUENCE</scope>
    <source>
        <strain evidence="9">USDA</strain>
    </source>
</reference>
<comment type="catalytic activity">
    <reaction evidence="4 5 6">
        <text>an acyl phosphate + H2O = a carboxylate + phosphate + H(+)</text>
        <dbReference type="Rhea" id="RHEA:14965"/>
        <dbReference type="ChEBI" id="CHEBI:15377"/>
        <dbReference type="ChEBI" id="CHEBI:15378"/>
        <dbReference type="ChEBI" id="CHEBI:29067"/>
        <dbReference type="ChEBI" id="CHEBI:43474"/>
        <dbReference type="ChEBI" id="CHEBI:59918"/>
        <dbReference type="EC" id="3.6.1.7"/>
    </reaction>
</comment>
<evidence type="ECO:0000313" key="9">
    <source>
        <dbReference type="EMBL" id="EEB17593.1"/>
    </source>
</evidence>
<organism>
    <name type="scientific">Pediculus humanus subsp. corporis</name>
    <name type="common">Body louse</name>
    <dbReference type="NCBI Taxonomy" id="121224"/>
    <lineage>
        <taxon>Eukaryota</taxon>
        <taxon>Metazoa</taxon>
        <taxon>Ecdysozoa</taxon>
        <taxon>Arthropoda</taxon>
        <taxon>Hexapoda</taxon>
        <taxon>Insecta</taxon>
        <taxon>Pterygota</taxon>
        <taxon>Neoptera</taxon>
        <taxon>Paraneoptera</taxon>
        <taxon>Psocodea</taxon>
        <taxon>Troctomorpha</taxon>
        <taxon>Phthiraptera</taxon>
        <taxon>Anoplura</taxon>
        <taxon>Pediculidae</taxon>
        <taxon>Pediculus</taxon>
    </lineage>
</organism>
<dbReference type="Proteomes" id="UP000009046">
    <property type="component" value="Unassembled WGS sequence"/>
</dbReference>
<evidence type="ECO:0000313" key="10">
    <source>
        <dbReference type="EnsemblMetazoa" id="PHUM473470-PA"/>
    </source>
</evidence>
<feature type="domain" description="Acylphosphatase-like" evidence="8">
    <location>
        <begin position="7"/>
        <end position="97"/>
    </location>
</feature>
<dbReference type="InterPro" id="IPR001792">
    <property type="entry name" value="Acylphosphatase-like_dom"/>
</dbReference>
<dbReference type="PANTHER" id="PTHR10029">
    <property type="entry name" value="ACYLPHOSPHATASE"/>
    <property type="match status" value="1"/>
</dbReference>
<dbReference type="OrthoDB" id="7961613at2759"/>
<dbReference type="HOGENOM" id="CLU_141932_0_1_1"/>
<dbReference type="GO" id="GO:0003998">
    <property type="term" value="F:acylphosphatase activity"/>
    <property type="evidence" value="ECO:0007669"/>
    <property type="project" value="UniProtKB-EC"/>
</dbReference>
<dbReference type="AlphaFoldDB" id="E0VW38"/>
<dbReference type="STRING" id="121224.E0VW38"/>
<dbReference type="Gene3D" id="3.30.70.100">
    <property type="match status" value="1"/>
</dbReference>
<name>E0VW38_PEDHC</name>
<dbReference type="EMBL" id="DS235817">
    <property type="protein sequence ID" value="EEB17593.1"/>
    <property type="molecule type" value="Genomic_DNA"/>
</dbReference>
<dbReference type="KEGG" id="phu:Phum_PHUM473470"/>
<evidence type="ECO:0000313" key="11">
    <source>
        <dbReference type="Proteomes" id="UP000009046"/>
    </source>
</evidence>
<dbReference type="PROSITE" id="PS51160">
    <property type="entry name" value="ACYLPHOSPHATASE_3"/>
    <property type="match status" value="1"/>
</dbReference>
<dbReference type="InterPro" id="IPR036046">
    <property type="entry name" value="Acylphosphatase-like_dom_sf"/>
</dbReference>
<keyword evidence="11" id="KW-1185">Reference proteome</keyword>
<dbReference type="EnsemblMetazoa" id="PHUM473470-RA">
    <property type="protein sequence ID" value="PHUM473470-PA"/>
    <property type="gene ID" value="PHUM473470"/>
</dbReference>
<dbReference type="CTD" id="8239125"/>
<dbReference type="PRINTS" id="PR00112">
    <property type="entry name" value="ACYLPHPHTASE"/>
</dbReference>
<comment type="similarity">
    <text evidence="1 7">Belongs to the acylphosphatase family.</text>
</comment>
<dbReference type="RefSeq" id="XP_002430331.1">
    <property type="nucleotide sequence ID" value="XM_002430286.1"/>
</dbReference>
<evidence type="ECO:0000256" key="6">
    <source>
        <dbReference type="RuleBase" id="RU000553"/>
    </source>
</evidence>
<evidence type="ECO:0000256" key="5">
    <source>
        <dbReference type="PROSITE-ProRule" id="PRU00520"/>
    </source>
</evidence>
<gene>
    <name evidence="10" type="primary">8239125</name>
    <name evidence="9" type="ORF">Phum_PHUM473470</name>
</gene>
<proteinExistence type="inferred from homology"/>
<dbReference type="FunCoup" id="E0VW38">
    <property type="interactions" value="35"/>
</dbReference>
<dbReference type="OMA" id="WSVDYEI"/>
<dbReference type="GeneID" id="8239125"/>
<dbReference type="InterPro" id="IPR020456">
    <property type="entry name" value="Acylphosphatase"/>
</dbReference>
<dbReference type="PROSITE" id="PS00151">
    <property type="entry name" value="ACYLPHOSPHATASE_2"/>
    <property type="match status" value="1"/>
</dbReference>
<dbReference type="SUPFAM" id="SSF54975">
    <property type="entry name" value="Acylphosphatase/BLUF domain-like"/>
    <property type="match status" value="1"/>
</dbReference>
<evidence type="ECO:0000256" key="3">
    <source>
        <dbReference type="ARBA" id="ARBA00022801"/>
    </source>
</evidence>
<dbReference type="EC" id="3.6.1.7" evidence="2 5"/>